<gene>
    <name evidence="1" type="ORF">BFJ65_g16012</name>
</gene>
<dbReference type="Proteomes" id="UP000270866">
    <property type="component" value="Unassembled WGS sequence"/>
</dbReference>
<protein>
    <submittedName>
        <fullName evidence="1">Uncharacterized protein</fullName>
    </submittedName>
</protein>
<dbReference type="AlphaFoldDB" id="A0A3L6MX61"/>
<name>A0A3L6MX61_FUSOX</name>
<reference evidence="1 2" key="1">
    <citation type="journal article" date="2018" name="Sci. Rep.">
        <title>Characterisation of pathogen-specific regions and novel effector candidates in Fusarium oxysporum f. sp. cepae.</title>
        <authorList>
            <person name="Armitage A.D."/>
            <person name="Taylor A."/>
            <person name="Sobczyk M.K."/>
            <person name="Baxter L."/>
            <person name="Greenfield B.P."/>
            <person name="Bates H.J."/>
            <person name="Wilson F."/>
            <person name="Jackson A.C."/>
            <person name="Ott S."/>
            <person name="Harrison R.J."/>
            <person name="Clarkson J.P."/>
        </authorList>
    </citation>
    <scope>NUCLEOTIDE SEQUENCE [LARGE SCALE GENOMIC DNA]</scope>
    <source>
        <strain evidence="1 2">FoC_Fus2</strain>
    </source>
</reference>
<sequence>MAVLFHCILVSSWPPVFDPVVKQLPPGMELDYRILSDGWRTVLPSNAIESGIKKGCSKCTEHRLANALMSEERDVLVLIKKLIKPPHDVQAEKL</sequence>
<evidence type="ECO:0000313" key="1">
    <source>
        <dbReference type="EMBL" id="RKK09562.1"/>
    </source>
</evidence>
<accession>A0A3L6MX61</accession>
<comment type="caution">
    <text evidence="1">The sequence shown here is derived from an EMBL/GenBank/DDBJ whole genome shotgun (WGS) entry which is preliminary data.</text>
</comment>
<proteinExistence type="predicted"/>
<dbReference type="EMBL" id="MRCU01000012">
    <property type="protein sequence ID" value="RKK09562.1"/>
    <property type="molecule type" value="Genomic_DNA"/>
</dbReference>
<evidence type="ECO:0000313" key="2">
    <source>
        <dbReference type="Proteomes" id="UP000270866"/>
    </source>
</evidence>
<organism evidence="1 2">
    <name type="scientific">Fusarium oxysporum f. sp. cepae</name>
    <dbReference type="NCBI Taxonomy" id="396571"/>
    <lineage>
        <taxon>Eukaryota</taxon>
        <taxon>Fungi</taxon>
        <taxon>Dikarya</taxon>
        <taxon>Ascomycota</taxon>
        <taxon>Pezizomycotina</taxon>
        <taxon>Sordariomycetes</taxon>
        <taxon>Hypocreomycetidae</taxon>
        <taxon>Hypocreales</taxon>
        <taxon>Nectriaceae</taxon>
        <taxon>Fusarium</taxon>
        <taxon>Fusarium oxysporum species complex</taxon>
    </lineage>
</organism>